<feature type="compositionally biased region" description="Polar residues" evidence="1">
    <location>
        <begin position="586"/>
        <end position="597"/>
    </location>
</feature>
<dbReference type="AlphaFoldDB" id="A0A9P5Q6E5"/>
<reference evidence="2" key="1">
    <citation type="submission" date="2020-11" db="EMBL/GenBank/DDBJ databases">
        <authorList>
            <consortium name="DOE Joint Genome Institute"/>
            <person name="Ahrendt S."/>
            <person name="Riley R."/>
            <person name="Andreopoulos W."/>
            <person name="Labutti K."/>
            <person name="Pangilinan J."/>
            <person name="Ruiz-Duenas F.J."/>
            <person name="Barrasa J.M."/>
            <person name="Sanchez-Garcia M."/>
            <person name="Camarero S."/>
            <person name="Miyauchi S."/>
            <person name="Serrano A."/>
            <person name="Linde D."/>
            <person name="Babiker R."/>
            <person name="Drula E."/>
            <person name="Ayuso-Fernandez I."/>
            <person name="Pacheco R."/>
            <person name="Padilla G."/>
            <person name="Ferreira P."/>
            <person name="Barriuso J."/>
            <person name="Kellner H."/>
            <person name="Castanera R."/>
            <person name="Alfaro M."/>
            <person name="Ramirez L."/>
            <person name="Pisabarro A.G."/>
            <person name="Kuo A."/>
            <person name="Tritt A."/>
            <person name="Lipzen A."/>
            <person name="He G."/>
            <person name="Yan M."/>
            <person name="Ng V."/>
            <person name="Cullen D."/>
            <person name="Martin F."/>
            <person name="Rosso M.-N."/>
            <person name="Henrissat B."/>
            <person name="Hibbett D."/>
            <person name="Martinez A.T."/>
            <person name="Grigoriev I.V."/>
        </authorList>
    </citation>
    <scope>NUCLEOTIDE SEQUENCE</scope>
    <source>
        <strain evidence="2">AH 40177</strain>
    </source>
</reference>
<dbReference type="EMBL" id="JADNRY010000010">
    <property type="protein sequence ID" value="KAF9075290.1"/>
    <property type="molecule type" value="Genomic_DNA"/>
</dbReference>
<feature type="compositionally biased region" description="Polar residues" evidence="1">
    <location>
        <begin position="740"/>
        <end position="749"/>
    </location>
</feature>
<comment type="caution">
    <text evidence="2">The sequence shown here is derived from an EMBL/GenBank/DDBJ whole genome shotgun (WGS) entry which is preliminary data.</text>
</comment>
<feature type="compositionally biased region" description="Low complexity" evidence="1">
    <location>
        <begin position="771"/>
        <end position="788"/>
    </location>
</feature>
<keyword evidence="3" id="KW-1185">Reference proteome</keyword>
<feature type="region of interest" description="Disordered" evidence="1">
    <location>
        <begin position="527"/>
        <end position="599"/>
    </location>
</feature>
<name>A0A9P5Q6E5_9AGAR</name>
<evidence type="ECO:0000313" key="2">
    <source>
        <dbReference type="EMBL" id="KAF9075290.1"/>
    </source>
</evidence>
<gene>
    <name evidence="2" type="ORF">BDP27DRAFT_1415648</name>
</gene>
<sequence>MATTTQTREETEETTPPSTSYPVYVVTPHSSSVQQIINRPLQAVTTENTPLYFPERGRPLGRNPRNRSMSLSPTRLRAARLSALGTNPAPEEPELSYRHQYYTRESAGMPIRPESHHVDLQTELQNQTDASMYRSTASPHLVEQQLLADLEEHIQSSPRTPTRMPTQRVNPISKTPSTPSVFNEVVNHPELLPEDRTSEVILYPQEHETEHYISTNEKIVSHGPFRENFTFSSTPIAQSTPWNTGTQHQTYSEQYRSIMGESPQVHATNTQLNSPREPLNVTHNDFPELRDRSEYQRSRDQLHATAHLVRNLLMRLGINNQAERTAVGWLRVLETLATTPLSDMPRNLADNIREPRNASLLNHYVRVIREQPYRNIVENSDWLSTIPNSSPRLSMQGESPRQRILRLRANLEMLSPEPGLTLDLPQPISDEERRKQLLNEAMQLGFGNLTARARALLLKVGFVLNLRRTPIGWLRALRELANVDEDAFSPELSQIFQGDNIDQILALEREADRQEFRVILDDLLFPSELTPPNLSPNTSQERRSNSSSGSDTPYQTLDGQWLSLPRVRENPAPSSGGQTQQSSPTYVETPQNQTPTTRIRRDTPWAPRQHTTRMENPVTIISTDSEHEIPPRPSIIPRRARYGDTSNAQEQWEQIPLERQYSDEADPVPPYLEQDWEEYQQQLAITRSFQQQRGSKERGNLNTEQQETQSMGELTNEFLQWVNDTSLQDAHMGPKLAIQNQVETKPLNHQQRRGMEWKSMKERENKAAGLPTPTTTPEQEQESQASTAKTHTSHSKFY</sequence>
<feature type="compositionally biased region" description="Low complexity" evidence="1">
    <location>
        <begin position="573"/>
        <end position="585"/>
    </location>
</feature>
<evidence type="ECO:0000313" key="3">
    <source>
        <dbReference type="Proteomes" id="UP000772434"/>
    </source>
</evidence>
<dbReference type="Proteomes" id="UP000772434">
    <property type="component" value="Unassembled WGS sequence"/>
</dbReference>
<evidence type="ECO:0000256" key="1">
    <source>
        <dbReference type="SAM" id="MobiDB-lite"/>
    </source>
</evidence>
<organism evidence="2 3">
    <name type="scientific">Rhodocollybia butyracea</name>
    <dbReference type="NCBI Taxonomy" id="206335"/>
    <lineage>
        <taxon>Eukaryota</taxon>
        <taxon>Fungi</taxon>
        <taxon>Dikarya</taxon>
        <taxon>Basidiomycota</taxon>
        <taxon>Agaricomycotina</taxon>
        <taxon>Agaricomycetes</taxon>
        <taxon>Agaricomycetidae</taxon>
        <taxon>Agaricales</taxon>
        <taxon>Marasmiineae</taxon>
        <taxon>Omphalotaceae</taxon>
        <taxon>Rhodocollybia</taxon>
    </lineage>
</organism>
<feature type="region of interest" description="Disordered" evidence="1">
    <location>
        <begin position="740"/>
        <end position="798"/>
    </location>
</feature>
<feature type="region of interest" description="Disordered" evidence="1">
    <location>
        <begin position="155"/>
        <end position="181"/>
    </location>
</feature>
<feature type="region of interest" description="Disordered" evidence="1">
    <location>
        <begin position="1"/>
        <end position="21"/>
    </location>
</feature>
<feature type="region of interest" description="Disordered" evidence="1">
    <location>
        <begin position="52"/>
        <end position="71"/>
    </location>
</feature>
<proteinExistence type="predicted"/>
<protein>
    <submittedName>
        <fullName evidence="2">Uncharacterized protein</fullName>
    </submittedName>
</protein>
<feature type="region of interest" description="Disordered" evidence="1">
    <location>
        <begin position="624"/>
        <end position="648"/>
    </location>
</feature>
<accession>A0A9P5Q6E5</accession>
<feature type="compositionally biased region" description="Basic and acidic residues" evidence="1">
    <location>
        <begin position="753"/>
        <end position="766"/>
    </location>
</feature>